<name>A0A815PL71_9BILA</name>
<dbReference type="InterPro" id="IPR024079">
    <property type="entry name" value="MetalloPept_cat_dom_sf"/>
</dbReference>
<feature type="binding site" evidence="9">
    <location>
        <position position="150"/>
    </location>
    <ligand>
        <name>Zn(2+)</name>
        <dbReference type="ChEBI" id="CHEBI:29105"/>
        <label>1</label>
    </ligand>
</feature>
<feature type="binding site" evidence="9">
    <location>
        <position position="122"/>
    </location>
    <ligand>
        <name>Zn(2+)</name>
        <dbReference type="ChEBI" id="CHEBI:29105"/>
        <label>1</label>
    </ligand>
</feature>
<comment type="caution">
    <text evidence="13">The sequence shown here is derived from an EMBL/GenBank/DDBJ whole genome shotgun (WGS) entry which is preliminary data.</text>
</comment>
<feature type="binding site" evidence="9">
    <location>
        <position position="137"/>
    </location>
    <ligand>
        <name>Zn(2+)</name>
        <dbReference type="ChEBI" id="CHEBI:29105"/>
        <label>1</label>
    </ligand>
</feature>
<dbReference type="Gene3D" id="3.40.390.10">
    <property type="entry name" value="Collagenase (Catalytic Domain)"/>
    <property type="match status" value="1"/>
</dbReference>
<feature type="binding site" evidence="9">
    <location>
        <position position="112"/>
    </location>
    <ligand>
        <name>Ca(2+)</name>
        <dbReference type="ChEBI" id="CHEBI:29108"/>
        <label>2</label>
    </ligand>
</feature>
<dbReference type="GO" id="GO:0030198">
    <property type="term" value="P:extracellular matrix organization"/>
    <property type="evidence" value="ECO:0007669"/>
    <property type="project" value="TreeGrafter"/>
</dbReference>
<feature type="region of interest" description="Disordered" evidence="11">
    <location>
        <begin position="234"/>
        <end position="257"/>
    </location>
</feature>
<proteinExistence type="inferred from homology"/>
<keyword evidence="2" id="KW-0645">Protease</keyword>
<evidence type="ECO:0000256" key="1">
    <source>
        <dbReference type="ARBA" id="ARBA00010370"/>
    </source>
</evidence>
<evidence type="ECO:0000256" key="3">
    <source>
        <dbReference type="ARBA" id="ARBA00022723"/>
    </source>
</evidence>
<feature type="binding site" evidence="9">
    <location>
        <position position="155"/>
    </location>
    <ligand>
        <name>Ca(2+)</name>
        <dbReference type="ChEBI" id="CHEBI:29108"/>
        <label>3</label>
    </ligand>
</feature>
<evidence type="ECO:0000256" key="9">
    <source>
        <dbReference type="PIRSR" id="PIRSR621190-2"/>
    </source>
</evidence>
<dbReference type="InterPro" id="IPR001818">
    <property type="entry name" value="Pept_M10_metallopeptidase"/>
</dbReference>
<dbReference type="OrthoDB" id="10050199at2759"/>
<dbReference type="SMART" id="SM00235">
    <property type="entry name" value="ZnMc"/>
    <property type="match status" value="1"/>
</dbReference>
<dbReference type="EMBL" id="CAJNON010001310">
    <property type="protein sequence ID" value="CAF1451035.1"/>
    <property type="molecule type" value="Genomic_DNA"/>
</dbReference>
<dbReference type="InterPro" id="IPR021190">
    <property type="entry name" value="Pept_M10A"/>
</dbReference>
<dbReference type="Proteomes" id="UP000663891">
    <property type="component" value="Unassembled WGS sequence"/>
</dbReference>
<comment type="cofactor">
    <cofactor evidence="9">
        <name>Ca(2+)</name>
        <dbReference type="ChEBI" id="CHEBI:29108"/>
    </cofactor>
    <text evidence="9">Can bind about 5 Ca(2+) ions per subunit.</text>
</comment>
<dbReference type="PANTHER" id="PTHR10201:SF291">
    <property type="entry name" value="MATRIX METALLOPROTEINASE 1, ISOFORM C-RELATED"/>
    <property type="match status" value="1"/>
</dbReference>
<keyword evidence="9" id="KW-0106">Calcium</keyword>
<feature type="domain" description="Peptidase metallopeptidase" evidence="12">
    <location>
        <begin position="58"/>
        <end position="219"/>
    </location>
</feature>
<keyword evidence="4" id="KW-0732">Signal</keyword>
<evidence type="ECO:0000256" key="7">
    <source>
        <dbReference type="ARBA" id="ARBA00023049"/>
    </source>
</evidence>
<feature type="binding site" evidence="9">
    <location>
        <position position="184"/>
    </location>
    <ligand>
        <name>Zn(2+)</name>
        <dbReference type="ChEBI" id="CHEBI:29105"/>
        <label>2</label>
        <note>catalytic</note>
    </ligand>
</feature>
<dbReference type="GO" id="GO:0006508">
    <property type="term" value="P:proteolysis"/>
    <property type="evidence" value="ECO:0007669"/>
    <property type="project" value="UniProtKB-KW"/>
</dbReference>
<evidence type="ECO:0000256" key="10">
    <source>
        <dbReference type="SAM" id="Coils"/>
    </source>
</evidence>
<dbReference type="GO" id="GO:0008270">
    <property type="term" value="F:zinc ion binding"/>
    <property type="evidence" value="ECO:0007669"/>
    <property type="project" value="InterPro"/>
</dbReference>
<keyword evidence="6 9" id="KW-0862">Zinc</keyword>
<evidence type="ECO:0000256" key="11">
    <source>
        <dbReference type="SAM" id="MobiDB-lite"/>
    </source>
</evidence>
<sequence>MGWAEPCLFGALMATPGPEPIPVSYFSKCDQMFKPLFHLINILHLVSFINKKEKDKLFKITPTNRTLTWKLNYDHALYDPMKIRQDIEQAFGDWARYTELTFREVTQDEKADFNLAFTSGHHSDGTPFNDSGRQISHSFPPGNPNAGHIHFDSTEKWSHTYDGIGYNLRLVAAHEIGFSLGLPHSNDPHSIMSPFYRVILPNQMLPNQDQDNIQALYGKKENSMTTVHRMRYARAAKTKGKKPKKKQKKTKTTTEKNVQTTAEERLVKFGADERANIVKTIKELTPDSSLTAFSNIFGMIQKATGMLPKDVIPIIQRLGSSYSNTTMLVKVNFADSTAILSKFVVKGYRVMQRGMKNDDIETLKGFVQQLNTSIIDKLNTFVESSRLELMEIWKQLYAKANAGHEITQLFKKRDDLEATLIRQSEEVANISSEYGENNGQIESLRFEKQVFEKAVNDTDAAREDAKNELNNLKAQIPDYENKVLQHHGSVREHRGSFLFWSWHVRNVRFNTGERIARENLNRLVDRIHSLESAVENWPKVDLVDRVMNARYKLAISEEKKESLALKHTEVKAEYAKSQRKFNDAIDELEGIFKTTGTMNSGSFEQVKELCLAVYSGKDCIVAAYMRLRTHASTIGIDKDSMDSSIMNAIQFINMADAYMGTTVIQNIKQLLGLK</sequence>
<feature type="compositionally biased region" description="Basic residues" evidence="11">
    <location>
        <begin position="234"/>
        <end position="251"/>
    </location>
</feature>
<dbReference type="Pfam" id="PF00413">
    <property type="entry name" value="Peptidase_M10"/>
    <property type="match status" value="1"/>
</dbReference>
<evidence type="ECO:0000256" key="6">
    <source>
        <dbReference type="ARBA" id="ARBA00022833"/>
    </source>
</evidence>
<dbReference type="InterPro" id="IPR006026">
    <property type="entry name" value="Peptidase_Metallo"/>
</dbReference>
<comment type="cofactor">
    <cofactor evidence="9">
        <name>Zn(2+)</name>
        <dbReference type="ChEBI" id="CHEBI:29105"/>
    </cofactor>
    <text evidence="9">Binds 2 Zn(2+) ions per subunit.</text>
</comment>
<evidence type="ECO:0000256" key="4">
    <source>
        <dbReference type="ARBA" id="ARBA00022729"/>
    </source>
</evidence>
<evidence type="ECO:0000256" key="8">
    <source>
        <dbReference type="PIRSR" id="PIRSR621190-1"/>
    </source>
</evidence>
<organism evidence="13 14">
    <name type="scientific">Adineta steineri</name>
    <dbReference type="NCBI Taxonomy" id="433720"/>
    <lineage>
        <taxon>Eukaryota</taxon>
        <taxon>Metazoa</taxon>
        <taxon>Spiralia</taxon>
        <taxon>Gnathifera</taxon>
        <taxon>Rotifera</taxon>
        <taxon>Eurotatoria</taxon>
        <taxon>Bdelloidea</taxon>
        <taxon>Adinetida</taxon>
        <taxon>Adinetidae</taxon>
        <taxon>Adineta</taxon>
    </lineage>
</organism>
<evidence type="ECO:0000313" key="14">
    <source>
        <dbReference type="Proteomes" id="UP000663891"/>
    </source>
</evidence>
<dbReference type="CDD" id="cd04278">
    <property type="entry name" value="ZnMc_MMP"/>
    <property type="match status" value="1"/>
</dbReference>
<evidence type="ECO:0000259" key="12">
    <source>
        <dbReference type="SMART" id="SM00235"/>
    </source>
</evidence>
<dbReference type="InterPro" id="IPR033739">
    <property type="entry name" value="M10A_MMP"/>
</dbReference>
<gene>
    <name evidence="13" type="ORF">VCS650_LOCUS39472</name>
</gene>
<dbReference type="PANTHER" id="PTHR10201">
    <property type="entry name" value="MATRIX METALLOPROTEINASE"/>
    <property type="match status" value="1"/>
</dbReference>
<feature type="binding site" evidence="9">
    <location>
        <position position="192"/>
    </location>
    <ligand>
        <name>Zn(2+)</name>
        <dbReference type="ChEBI" id="CHEBI:29105"/>
        <label>2</label>
        <note>catalytic</note>
    </ligand>
</feature>
<feature type="coiled-coil region" evidence="10">
    <location>
        <begin position="406"/>
        <end position="482"/>
    </location>
</feature>
<keyword evidence="10" id="KW-0175">Coiled coil</keyword>
<evidence type="ECO:0000256" key="5">
    <source>
        <dbReference type="ARBA" id="ARBA00022801"/>
    </source>
</evidence>
<accession>A0A815PL71</accession>
<dbReference type="SUPFAM" id="SSF55486">
    <property type="entry name" value="Metalloproteases ('zincins'), catalytic domain"/>
    <property type="match status" value="1"/>
</dbReference>
<dbReference type="PRINTS" id="PR00138">
    <property type="entry name" value="MATRIXIN"/>
</dbReference>
<evidence type="ECO:0000256" key="2">
    <source>
        <dbReference type="ARBA" id="ARBA00022670"/>
    </source>
</evidence>
<feature type="binding site" evidence="9">
    <location>
        <position position="155"/>
    </location>
    <ligand>
        <name>Ca(2+)</name>
        <dbReference type="ChEBI" id="CHEBI:29108"/>
        <label>1</label>
    </ligand>
</feature>
<comment type="similarity">
    <text evidence="1">Belongs to the peptidase M10A family.</text>
</comment>
<reference evidence="13" key="1">
    <citation type="submission" date="2021-02" db="EMBL/GenBank/DDBJ databases">
        <authorList>
            <person name="Nowell W R."/>
        </authorList>
    </citation>
    <scope>NUCLEOTIDE SEQUENCE</scope>
</reference>
<feature type="active site" evidence="8">
    <location>
        <position position="175"/>
    </location>
</feature>
<keyword evidence="3 9" id="KW-0479">Metal-binding</keyword>
<dbReference type="GO" id="GO:0031012">
    <property type="term" value="C:extracellular matrix"/>
    <property type="evidence" value="ECO:0007669"/>
    <property type="project" value="InterPro"/>
</dbReference>
<dbReference type="AlphaFoldDB" id="A0A815PL71"/>
<keyword evidence="5" id="KW-0378">Hydrolase</keyword>
<keyword evidence="7" id="KW-0482">Metalloprotease</keyword>
<feature type="binding site" evidence="9">
    <location>
        <position position="174"/>
    </location>
    <ligand>
        <name>Zn(2+)</name>
        <dbReference type="ChEBI" id="CHEBI:29105"/>
        <label>2</label>
        <note>catalytic</note>
    </ligand>
</feature>
<evidence type="ECO:0000313" key="13">
    <source>
        <dbReference type="EMBL" id="CAF1451035.1"/>
    </source>
</evidence>
<feature type="binding site" evidence="9">
    <location>
        <position position="124"/>
    </location>
    <ligand>
        <name>Zn(2+)</name>
        <dbReference type="ChEBI" id="CHEBI:29105"/>
        <label>1</label>
    </ligand>
</feature>
<dbReference type="GO" id="GO:0030574">
    <property type="term" value="P:collagen catabolic process"/>
    <property type="evidence" value="ECO:0007669"/>
    <property type="project" value="TreeGrafter"/>
</dbReference>
<protein>
    <recommendedName>
        <fullName evidence="12">Peptidase metallopeptidase domain-containing protein</fullName>
    </recommendedName>
</protein>
<dbReference type="GO" id="GO:0004222">
    <property type="term" value="F:metalloendopeptidase activity"/>
    <property type="evidence" value="ECO:0007669"/>
    <property type="project" value="InterPro"/>
</dbReference>
<feature type="binding site" evidence="9">
    <location>
        <position position="152"/>
    </location>
    <ligand>
        <name>Ca(2+)</name>
        <dbReference type="ChEBI" id="CHEBI:29108"/>
        <label>3</label>
    </ligand>
</feature>